<evidence type="ECO:0000256" key="3">
    <source>
        <dbReference type="ARBA" id="ARBA00022679"/>
    </source>
</evidence>
<feature type="domain" description="Phospholipid/glycerol acyltransferase" evidence="7">
    <location>
        <begin position="99"/>
        <end position="213"/>
    </location>
</feature>
<name>A0A914YH23_9BILA</name>
<keyword evidence="3 5" id="KW-0808">Transferase</keyword>
<feature type="transmembrane region" description="Helical" evidence="6">
    <location>
        <begin position="12"/>
        <end position="29"/>
    </location>
</feature>
<evidence type="ECO:0000256" key="4">
    <source>
        <dbReference type="ARBA" id="ARBA00023315"/>
    </source>
</evidence>
<evidence type="ECO:0000256" key="6">
    <source>
        <dbReference type="SAM" id="Phobius"/>
    </source>
</evidence>
<dbReference type="InterPro" id="IPR004552">
    <property type="entry name" value="AGP_acyltrans"/>
</dbReference>
<comment type="pathway">
    <text evidence="1">Phospholipid metabolism; CDP-diacylglycerol biosynthesis; CDP-diacylglycerol from sn-glycerol 3-phosphate: step 2/3.</text>
</comment>
<evidence type="ECO:0000313" key="9">
    <source>
        <dbReference type="WBParaSite" id="PSU_v2.g16607.t1"/>
    </source>
</evidence>
<dbReference type="SUPFAM" id="SSF69593">
    <property type="entry name" value="Glycerol-3-phosphate (1)-acyltransferase"/>
    <property type="match status" value="1"/>
</dbReference>
<dbReference type="AlphaFoldDB" id="A0A914YH23"/>
<comment type="catalytic activity">
    <reaction evidence="5">
        <text>a 1-acyl-sn-glycero-3-phosphate + an acyl-CoA = a 1,2-diacyl-sn-glycero-3-phosphate + CoA</text>
        <dbReference type="Rhea" id="RHEA:19709"/>
        <dbReference type="ChEBI" id="CHEBI:57287"/>
        <dbReference type="ChEBI" id="CHEBI:57970"/>
        <dbReference type="ChEBI" id="CHEBI:58342"/>
        <dbReference type="ChEBI" id="CHEBI:58608"/>
        <dbReference type="EC" id="2.3.1.51"/>
    </reaction>
</comment>
<organism evidence="8 9">
    <name type="scientific">Panagrolaimus superbus</name>
    <dbReference type="NCBI Taxonomy" id="310955"/>
    <lineage>
        <taxon>Eukaryota</taxon>
        <taxon>Metazoa</taxon>
        <taxon>Ecdysozoa</taxon>
        <taxon>Nematoda</taxon>
        <taxon>Chromadorea</taxon>
        <taxon>Rhabditida</taxon>
        <taxon>Tylenchina</taxon>
        <taxon>Panagrolaimomorpha</taxon>
        <taxon>Panagrolaimoidea</taxon>
        <taxon>Panagrolaimidae</taxon>
        <taxon>Panagrolaimus</taxon>
    </lineage>
</organism>
<dbReference type="WBParaSite" id="PSU_v2.g16607.t1">
    <property type="protein sequence ID" value="PSU_v2.g16607.t1"/>
    <property type="gene ID" value="PSU_v2.g16607"/>
</dbReference>
<dbReference type="Proteomes" id="UP000887577">
    <property type="component" value="Unplaced"/>
</dbReference>
<evidence type="ECO:0000256" key="2">
    <source>
        <dbReference type="ARBA" id="ARBA00008655"/>
    </source>
</evidence>
<keyword evidence="5" id="KW-1208">Phospholipid metabolism</keyword>
<evidence type="ECO:0000256" key="5">
    <source>
        <dbReference type="RuleBase" id="RU361267"/>
    </source>
</evidence>
<dbReference type="GO" id="GO:0005783">
    <property type="term" value="C:endoplasmic reticulum"/>
    <property type="evidence" value="ECO:0007669"/>
    <property type="project" value="TreeGrafter"/>
</dbReference>
<accession>A0A914YH23</accession>
<comment type="similarity">
    <text evidence="2 5">Belongs to the 1-acyl-sn-glycerol-3-phosphate acyltransferase family.</text>
</comment>
<keyword evidence="5" id="KW-0444">Lipid biosynthesis</keyword>
<dbReference type="CDD" id="cd07989">
    <property type="entry name" value="LPLAT_AGPAT-like"/>
    <property type="match status" value="1"/>
</dbReference>
<dbReference type="GO" id="GO:0003841">
    <property type="term" value="F:1-acylglycerol-3-phosphate O-acyltransferase activity"/>
    <property type="evidence" value="ECO:0007669"/>
    <property type="project" value="UniProtKB-UniRule"/>
</dbReference>
<comment type="domain">
    <text evidence="5">The HXXXXD motif is essential for acyltransferase activity and may constitute the binding site for the phosphate moiety of the glycerol-3-phosphate.</text>
</comment>
<evidence type="ECO:0000256" key="1">
    <source>
        <dbReference type="ARBA" id="ARBA00004728"/>
    </source>
</evidence>
<dbReference type="NCBIfam" id="TIGR00530">
    <property type="entry name" value="AGP_acyltrn"/>
    <property type="match status" value="1"/>
</dbReference>
<dbReference type="GO" id="GO:0016020">
    <property type="term" value="C:membrane"/>
    <property type="evidence" value="ECO:0007669"/>
    <property type="project" value="InterPro"/>
</dbReference>
<dbReference type="SMART" id="SM00563">
    <property type="entry name" value="PlsC"/>
    <property type="match status" value="1"/>
</dbReference>
<keyword evidence="6" id="KW-0812">Transmembrane</keyword>
<protein>
    <recommendedName>
        <fullName evidence="5">1-acyl-sn-glycerol-3-phosphate acyltransferase</fullName>
        <ecNumber evidence="5">2.3.1.51</ecNumber>
    </recommendedName>
</protein>
<sequence>MSWVDFIDAHPYITIFVILLLQLPIIYQTSEKGKYFIKISLFYLSILSAGFPSVLTTIPTYFQCRGAIWAFRTFQFFTFWLDIDVEIRGKDKLECNGQVVIVSNHQSSIDVVGMAKCWPDRCVVMMKNSLKWIPGFNVAAVFSNTIFVNRFNHEKAQEALKFAAKTMSERNLKIWVFPEGTRAAKGMLPFKKGAFNIAIRAGIPVIPVVFSSYDPFYSKEKRYFHDNGQVIAQVLDPISTKGLSIDDAPALADRVRSIMLEVFEKISVEAEEKQKITNEKFHQKTAEASMKKADK</sequence>
<evidence type="ECO:0000259" key="7">
    <source>
        <dbReference type="SMART" id="SM00563"/>
    </source>
</evidence>
<evidence type="ECO:0000313" key="8">
    <source>
        <dbReference type="Proteomes" id="UP000887577"/>
    </source>
</evidence>
<dbReference type="InterPro" id="IPR002123">
    <property type="entry name" value="Plipid/glycerol_acylTrfase"/>
</dbReference>
<dbReference type="EC" id="2.3.1.51" evidence="5"/>
<keyword evidence="8" id="KW-1185">Reference proteome</keyword>
<keyword evidence="6" id="KW-0472">Membrane</keyword>
<feature type="transmembrane region" description="Helical" evidence="6">
    <location>
        <begin position="41"/>
        <end position="62"/>
    </location>
</feature>
<proteinExistence type="inferred from homology"/>
<dbReference type="PANTHER" id="PTHR10434:SF11">
    <property type="entry name" value="1-ACYL-SN-GLYCEROL-3-PHOSPHATE ACYLTRANSFERASE"/>
    <property type="match status" value="1"/>
</dbReference>
<reference evidence="9" key="1">
    <citation type="submission" date="2022-11" db="UniProtKB">
        <authorList>
            <consortium name="WormBaseParasite"/>
        </authorList>
    </citation>
    <scope>IDENTIFICATION</scope>
</reference>
<dbReference type="Pfam" id="PF01553">
    <property type="entry name" value="Acyltransferase"/>
    <property type="match status" value="1"/>
</dbReference>
<keyword evidence="5" id="KW-0443">Lipid metabolism</keyword>
<dbReference type="GO" id="GO:0006654">
    <property type="term" value="P:phosphatidic acid biosynthetic process"/>
    <property type="evidence" value="ECO:0007669"/>
    <property type="project" value="TreeGrafter"/>
</dbReference>
<dbReference type="PANTHER" id="PTHR10434">
    <property type="entry name" value="1-ACYL-SN-GLYCEROL-3-PHOSPHATE ACYLTRANSFERASE"/>
    <property type="match status" value="1"/>
</dbReference>
<keyword evidence="6" id="KW-1133">Transmembrane helix</keyword>
<keyword evidence="4 5" id="KW-0012">Acyltransferase</keyword>
<keyword evidence="5" id="KW-0594">Phospholipid biosynthesis</keyword>